<reference evidence="2" key="3">
    <citation type="submission" date="2015-06" db="UniProtKB">
        <authorList>
            <consortium name="EnsemblMetazoa"/>
        </authorList>
    </citation>
    <scope>IDENTIFICATION</scope>
</reference>
<evidence type="ECO:0000313" key="2">
    <source>
        <dbReference type="EnsemblMetazoa" id="CapteP208585"/>
    </source>
</evidence>
<dbReference type="EnsemblMetazoa" id="CapteT208585">
    <property type="protein sequence ID" value="CapteP208585"/>
    <property type="gene ID" value="CapteG208585"/>
</dbReference>
<proteinExistence type="predicted"/>
<accession>R7TA80</accession>
<keyword evidence="3" id="KW-1185">Reference proteome</keyword>
<gene>
    <name evidence="1" type="ORF">CAPTEDRAFT_208585</name>
</gene>
<dbReference type="EMBL" id="AMQN01015615">
    <property type="status" value="NOT_ANNOTATED_CDS"/>
    <property type="molecule type" value="Genomic_DNA"/>
</dbReference>
<reference evidence="1 3" key="2">
    <citation type="journal article" date="2013" name="Nature">
        <title>Insights into bilaterian evolution from three spiralian genomes.</title>
        <authorList>
            <person name="Simakov O."/>
            <person name="Marletaz F."/>
            <person name="Cho S.J."/>
            <person name="Edsinger-Gonzales E."/>
            <person name="Havlak P."/>
            <person name="Hellsten U."/>
            <person name="Kuo D.H."/>
            <person name="Larsson T."/>
            <person name="Lv J."/>
            <person name="Arendt D."/>
            <person name="Savage R."/>
            <person name="Osoegawa K."/>
            <person name="de Jong P."/>
            <person name="Grimwood J."/>
            <person name="Chapman J.A."/>
            <person name="Shapiro H."/>
            <person name="Aerts A."/>
            <person name="Otillar R.P."/>
            <person name="Terry A.Y."/>
            <person name="Boore J.L."/>
            <person name="Grigoriev I.V."/>
            <person name="Lindberg D.R."/>
            <person name="Seaver E.C."/>
            <person name="Weisblat D.A."/>
            <person name="Putnam N.H."/>
            <person name="Rokhsar D.S."/>
        </authorList>
    </citation>
    <scope>NUCLEOTIDE SEQUENCE</scope>
    <source>
        <strain evidence="1 3">I ESC-2004</strain>
    </source>
</reference>
<protein>
    <submittedName>
        <fullName evidence="1 2">Uncharacterized protein</fullName>
    </submittedName>
</protein>
<dbReference type="OrthoDB" id="6130210at2759"/>
<evidence type="ECO:0000313" key="1">
    <source>
        <dbReference type="EMBL" id="ELT87919.1"/>
    </source>
</evidence>
<dbReference type="AlphaFoldDB" id="R7TA80"/>
<name>R7TA80_CAPTE</name>
<reference evidence="3" key="1">
    <citation type="submission" date="2012-12" db="EMBL/GenBank/DDBJ databases">
        <authorList>
            <person name="Hellsten U."/>
            <person name="Grimwood J."/>
            <person name="Chapman J.A."/>
            <person name="Shapiro H."/>
            <person name="Aerts A."/>
            <person name="Otillar R.P."/>
            <person name="Terry A.Y."/>
            <person name="Boore J.L."/>
            <person name="Simakov O."/>
            <person name="Marletaz F."/>
            <person name="Cho S.-J."/>
            <person name="Edsinger-Gonzales E."/>
            <person name="Havlak P."/>
            <person name="Kuo D.-H."/>
            <person name="Larsson T."/>
            <person name="Lv J."/>
            <person name="Arendt D."/>
            <person name="Savage R."/>
            <person name="Osoegawa K."/>
            <person name="de Jong P."/>
            <person name="Lindberg D.R."/>
            <person name="Seaver E.C."/>
            <person name="Weisblat D.A."/>
            <person name="Putnam N.H."/>
            <person name="Grigoriev I.V."/>
            <person name="Rokhsar D.S."/>
        </authorList>
    </citation>
    <scope>NUCLEOTIDE SEQUENCE</scope>
    <source>
        <strain evidence="3">I ESC-2004</strain>
    </source>
</reference>
<dbReference type="HOGENOM" id="CLU_1788694_0_0_1"/>
<sequence>MEGLDENDARIEEEDTEEHIMTCSGYGAAPYLFEPRSEDIEQVADREVADPDEWRLANSAKCGQCRPMELTSESHCFQEHEHVVNKLKDMQPDPPACIAYTPMFTDLCVKLHVLEVAYVSYRTQYGSLPKCELMRDIDMWRTGSL</sequence>
<organism evidence="1">
    <name type="scientific">Capitella teleta</name>
    <name type="common">Polychaete worm</name>
    <dbReference type="NCBI Taxonomy" id="283909"/>
    <lineage>
        <taxon>Eukaryota</taxon>
        <taxon>Metazoa</taxon>
        <taxon>Spiralia</taxon>
        <taxon>Lophotrochozoa</taxon>
        <taxon>Annelida</taxon>
        <taxon>Polychaeta</taxon>
        <taxon>Sedentaria</taxon>
        <taxon>Scolecida</taxon>
        <taxon>Capitellidae</taxon>
        <taxon>Capitella</taxon>
    </lineage>
</organism>
<evidence type="ECO:0000313" key="3">
    <source>
        <dbReference type="Proteomes" id="UP000014760"/>
    </source>
</evidence>
<dbReference type="EMBL" id="KB312079">
    <property type="protein sequence ID" value="ELT87919.1"/>
    <property type="molecule type" value="Genomic_DNA"/>
</dbReference>
<dbReference type="Proteomes" id="UP000014760">
    <property type="component" value="Unassembled WGS sequence"/>
</dbReference>